<dbReference type="InterPro" id="IPR052779">
    <property type="entry name" value="WDR62"/>
</dbReference>
<feature type="region of interest" description="Disordered" evidence="1">
    <location>
        <begin position="488"/>
        <end position="515"/>
    </location>
</feature>
<feature type="compositionally biased region" description="Polar residues" evidence="1">
    <location>
        <begin position="657"/>
        <end position="667"/>
    </location>
</feature>
<dbReference type="Proteomes" id="UP001249851">
    <property type="component" value="Unassembled WGS sequence"/>
</dbReference>
<keyword evidence="3" id="KW-1185">Reference proteome</keyword>
<feature type="compositionally biased region" description="Basic and acidic residues" evidence="1">
    <location>
        <begin position="1100"/>
        <end position="1110"/>
    </location>
</feature>
<protein>
    <submittedName>
        <fullName evidence="2">Uncharacterized protein</fullName>
    </submittedName>
</protein>
<feature type="region of interest" description="Disordered" evidence="1">
    <location>
        <begin position="1076"/>
        <end position="1110"/>
    </location>
</feature>
<dbReference type="AlphaFoldDB" id="A0AAD9QH00"/>
<gene>
    <name evidence="2" type="ORF">P5673_016252</name>
</gene>
<feature type="compositionally biased region" description="Low complexity" evidence="1">
    <location>
        <begin position="489"/>
        <end position="515"/>
    </location>
</feature>
<accession>A0AAD9QH00</accession>
<feature type="compositionally biased region" description="Basic and acidic residues" evidence="1">
    <location>
        <begin position="565"/>
        <end position="597"/>
    </location>
</feature>
<feature type="compositionally biased region" description="Polar residues" evidence="1">
    <location>
        <begin position="1015"/>
        <end position="1036"/>
    </location>
</feature>
<feature type="compositionally biased region" description="Basic and acidic residues" evidence="1">
    <location>
        <begin position="885"/>
        <end position="897"/>
    </location>
</feature>
<feature type="compositionally biased region" description="Basic and acidic residues" evidence="1">
    <location>
        <begin position="310"/>
        <end position="341"/>
    </location>
</feature>
<feature type="region of interest" description="Disordered" evidence="1">
    <location>
        <begin position="305"/>
        <end position="406"/>
    </location>
</feature>
<feature type="compositionally biased region" description="Basic and acidic residues" evidence="1">
    <location>
        <begin position="708"/>
        <end position="728"/>
    </location>
</feature>
<feature type="compositionally biased region" description="Basic and acidic residues" evidence="1">
    <location>
        <begin position="825"/>
        <end position="855"/>
    </location>
</feature>
<feature type="compositionally biased region" description="Basic and acidic residues" evidence="1">
    <location>
        <begin position="684"/>
        <end position="693"/>
    </location>
</feature>
<feature type="compositionally biased region" description="Basic and acidic residues" evidence="1">
    <location>
        <begin position="358"/>
        <end position="372"/>
    </location>
</feature>
<feature type="region of interest" description="Disordered" evidence="1">
    <location>
        <begin position="1008"/>
        <end position="1050"/>
    </location>
</feature>
<feature type="region of interest" description="Disordered" evidence="1">
    <location>
        <begin position="535"/>
        <end position="897"/>
    </location>
</feature>
<feature type="region of interest" description="Disordered" evidence="1">
    <location>
        <begin position="425"/>
        <end position="455"/>
    </location>
</feature>
<evidence type="ECO:0000256" key="1">
    <source>
        <dbReference type="SAM" id="MobiDB-lite"/>
    </source>
</evidence>
<feature type="compositionally biased region" description="Basic and acidic residues" evidence="1">
    <location>
        <begin position="614"/>
        <end position="634"/>
    </location>
</feature>
<reference evidence="2" key="2">
    <citation type="journal article" date="2023" name="Science">
        <title>Genomic signatures of disease resistance in endangered staghorn corals.</title>
        <authorList>
            <person name="Vollmer S.V."/>
            <person name="Selwyn J.D."/>
            <person name="Despard B.A."/>
            <person name="Roesel C.L."/>
        </authorList>
    </citation>
    <scope>NUCLEOTIDE SEQUENCE</scope>
    <source>
        <strain evidence="2">K2</strain>
    </source>
</reference>
<feature type="compositionally biased region" description="Polar residues" evidence="1">
    <location>
        <begin position="875"/>
        <end position="884"/>
    </location>
</feature>
<sequence>MNIILFPEGPYLKCSVNLFALNKNVLCVCRCIFVWKIPSTYTQNMIEKLQALGHDLDVKFQFGTPVRRETYKISHPSIKEEAEFSSSESSAFSRPVKEPSPPINYRFSVGQLPAWAKKQLIAEGSETTPPSANDNSSQQGVQLGGRWAQRIQNGSFRVGGHSGPLQKISFPLNPADRRRYTIEPISLQEQVRALANSPLERRCSLTQGEDDDLFTSNARVAFDQLKEEDMEGTEEIPPGVTVSRGSDVTMHSLERNDVITSKTGELKLEEAEEVGEANDWEMKETIIYLPPSQDDFDSEVARSFQLSEAQRPERLSMTVEDSKGEEQEENDKSKLVDKEKLTPSSDDSEDEVTSPSEDISKPFGEDDSKLDGGEDGEVVGRYFETLGTSSPGIKLDDDVTEPPPLDTHRLMRTRLSISARFLSRSNQPGRVGALPSNLDEEASRGVTSDDAKQDFQRRKEEMALAVEATRKRLEALGWKAKEDILKKLPTNSTTTTSAAPSSSTVTPSSNVAGNAVSTPATSVTAASSDLCNTVASTSAEPGNKPPIVTNKLEMGLSDKSISKMSTHEEKVEIAKREVASGGEKESTYKGEDGDKSKRSASHLISFFSQSKSSKNKEKENTKEKEKSKSKEKGKSTPPLDNKLSDAKSAVVGKLERQGSTSSINSQKSEGKSWRKSLGILGGGSKHDKEDKAKKNPNHRAATPTEMLTEARLKEENSFPGTDKKEEKFKKKRRSSTPTTEFIKKNSQEASVAHVSDSQKTETQNKGESLKEENRSSIKSIRAESKEEKSNKKRRSSTPTAELLKKNSQDVSVAKDSGDALNTMMRNKEEKNTNIHPPLKEEKDTSLNHMRIERGSTHATAAGSPNADAAFKTGKTDSSNSTSVQLRDKKGRLTADNRRVKAKSLGDISNTFHKVEVSILDPTVPPSRTVDTMDIPDQMSAQETKRPVAINAMYDVSPIAPRHESQEPKLDECNKDVNVDNALKENNIGQDTCKDSSFGAYVSASRGSSECEPVSISETSGRMAISSQEPALENNQDNVKDSSAPGPVKKVRSGSGLKFLSDISELSAELSAAIASPPPKPIILNKSESSHLSTGLPPNRRAKDGDEKAVDQDTCQEALENFVRSFQKVVDLHSQLLNYEPSEESHRILSYFSSTFSSVEEQIHQSRVRRRRWELSFPNSTSDARPLGGSMSMSTGSLDRISSTAPSRQRRHSDLSISEIPEVEAEVHEVLLDYSKRLMEIVAPKINK</sequence>
<comment type="caution">
    <text evidence="2">The sequence shown here is derived from an EMBL/GenBank/DDBJ whole genome shotgun (WGS) entry which is preliminary data.</text>
</comment>
<proteinExistence type="predicted"/>
<feature type="compositionally biased region" description="Basic and acidic residues" evidence="1">
    <location>
        <begin position="441"/>
        <end position="455"/>
    </location>
</feature>
<dbReference type="EMBL" id="JARQWQ010000034">
    <property type="protein sequence ID" value="KAK2561112.1"/>
    <property type="molecule type" value="Genomic_DNA"/>
</dbReference>
<feature type="region of interest" description="Disordered" evidence="1">
    <location>
        <begin position="921"/>
        <end position="946"/>
    </location>
</feature>
<reference evidence="2" key="1">
    <citation type="journal article" date="2023" name="G3 (Bethesda)">
        <title>Whole genome assembly and annotation of the endangered Caribbean coral Acropora cervicornis.</title>
        <authorList>
            <person name="Selwyn J.D."/>
            <person name="Vollmer S.V."/>
        </authorList>
    </citation>
    <scope>NUCLEOTIDE SEQUENCE</scope>
    <source>
        <strain evidence="2">K2</strain>
    </source>
</reference>
<feature type="compositionally biased region" description="Basic and acidic residues" evidence="1">
    <location>
        <begin position="756"/>
        <end position="789"/>
    </location>
</feature>
<feature type="compositionally biased region" description="Low complexity" evidence="1">
    <location>
        <begin position="1187"/>
        <end position="1196"/>
    </location>
</feature>
<evidence type="ECO:0000313" key="2">
    <source>
        <dbReference type="EMBL" id="KAK2561112.1"/>
    </source>
</evidence>
<dbReference type="PANTHER" id="PTHR45589:SF1">
    <property type="entry name" value="WD REPEAT DOMAIN 62, ISOFORM G"/>
    <property type="match status" value="1"/>
</dbReference>
<evidence type="ECO:0000313" key="3">
    <source>
        <dbReference type="Proteomes" id="UP001249851"/>
    </source>
</evidence>
<feature type="region of interest" description="Disordered" evidence="1">
    <location>
        <begin position="1178"/>
        <end position="1215"/>
    </location>
</feature>
<organism evidence="2 3">
    <name type="scientific">Acropora cervicornis</name>
    <name type="common">Staghorn coral</name>
    <dbReference type="NCBI Taxonomy" id="6130"/>
    <lineage>
        <taxon>Eukaryota</taxon>
        <taxon>Metazoa</taxon>
        <taxon>Cnidaria</taxon>
        <taxon>Anthozoa</taxon>
        <taxon>Hexacorallia</taxon>
        <taxon>Scleractinia</taxon>
        <taxon>Astrocoeniina</taxon>
        <taxon>Acroporidae</taxon>
        <taxon>Acropora</taxon>
    </lineage>
</organism>
<name>A0AAD9QH00_ACRCE</name>
<dbReference type="PANTHER" id="PTHR45589">
    <property type="entry name" value="WD REPEAT DOMAIN 62, ISOFORM G"/>
    <property type="match status" value="1"/>
</dbReference>